<feature type="compositionally biased region" description="Pro residues" evidence="1">
    <location>
        <begin position="13"/>
        <end position="25"/>
    </location>
</feature>
<accession>A0ABS8USE8</accession>
<dbReference type="Proteomes" id="UP000823775">
    <property type="component" value="Unassembled WGS sequence"/>
</dbReference>
<keyword evidence="3" id="KW-1185">Reference proteome</keyword>
<name>A0ABS8USE8_DATST</name>
<organism evidence="2 3">
    <name type="scientific">Datura stramonium</name>
    <name type="common">Jimsonweed</name>
    <name type="synonym">Common thornapple</name>
    <dbReference type="NCBI Taxonomy" id="4076"/>
    <lineage>
        <taxon>Eukaryota</taxon>
        <taxon>Viridiplantae</taxon>
        <taxon>Streptophyta</taxon>
        <taxon>Embryophyta</taxon>
        <taxon>Tracheophyta</taxon>
        <taxon>Spermatophyta</taxon>
        <taxon>Magnoliopsida</taxon>
        <taxon>eudicotyledons</taxon>
        <taxon>Gunneridae</taxon>
        <taxon>Pentapetalae</taxon>
        <taxon>asterids</taxon>
        <taxon>lamiids</taxon>
        <taxon>Solanales</taxon>
        <taxon>Solanaceae</taxon>
        <taxon>Solanoideae</taxon>
        <taxon>Datureae</taxon>
        <taxon>Datura</taxon>
    </lineage>
</organism>
<evidence type="ECO:0000313" key="2">
    <source>
        <dbReference type="EMBL" id="MCD9560990.1"/>
    </source>
</evidence>
<dbReference type="EMBL" id="JACEIK010002409">
    <property type="protein sequence ID" value="MCD9560990.1"/>
    <property type="molecule type" value="Genomic_DNA"/>
</dbReference>
<evidence type="ECO:0000256" key="1">
    <source>
        <dbReference type="SAM" id="MobiDB-lite"/>
    </source>
</evidence>
<sequence length="114" mass="12299">MLMPLKGHVLEEVPPPRSSPPPPSSRPRYEGNEGQGPLSRNNMSFIDKAMARPHTTWGSINILLVGLEDAQEEDGVDVSPVLQDALLESLGTTHFCQGSAGSSAEVEPHNNDKE</sequence>
<feature type="region of interest" description="Disordered" evidence="1">
    <location>
        <begin position="1"/>
        <end position="42"/>
    </location>
</feature>
<reference evidence="2 3" key="1">
    <citation type="journal article" date="2021" name="BMC Genomics">
        <title>Datura genome reveals duplications of psychoactive alkaloid biosynthetic genes and high mutation rate following tissue culture.</title>
        <authorList>
            <person name="Rajewski A."/>
            <person name="Carter-House D."/>
            <person name="Stajich J."/>
            <person name="Litt A."/>
        </authorList>
    </citation>
    <scope>NUCLEOTIDE SEQUENCE [LARGE SCALE GENOMIC DNA]</scope>
    <source>
        <strain evidence="2">AR-01</strain>
    </source>
</reference>
<proteinExistence type="predicted"/>
<gene>
    <name evidence="2" type="ORF">HAX54_019857</name>
</gene>
<protein>
    <submittedName>
        <fullName evidence="2">Uncharacterized protein</fullName>
    </submittedName>
</protein>
<comment type="caution">
    <text evidence="2">The sequence shown here is derived from an EMBL/GenBank/DDBJ whole genome shotgun (WGS) entry which is preliminary data.</text>
</comment>
<evidence type="ECO:0000313" key="3">
    <source>
        <dbReference type="Proteomes" id="UP000823775"/>
    </source>
</evidence>